<keyword evidence="1" id="KW-0812">Transmembrane</keyword>
<gene>
    <name evidence="2" type="ORF">CR194_03075</name>
</gene>
<keyword evidence="1" id="KW-0472">Membrane</keyword>
<dbReference type="AlphaFoldDB" id="A0A323THZ9"/>
<dbReference type="EMBL" id="PDOD01000001">
    <property type="protein sequence ID" value="PYZ94531.1"/>
    <property type="molecule type" value="Genomic_DNA"/>
</dbReference>
<comment type="caution">
    <text evidence="2">The sequence shown here is derived from an EMBL/GenBank/DDBJ whole genome shotgun (WGS) entry which is preliminary data.</text>
</comment>
<dbReference type="Proteomes" id="UP000248214">
    <property type="component" value="Unassembled WGS sequence"/>
</dbReference>
<evidence type="ECO:0000256" key="1">
    <source>
        <dbReference type="SAM" id="Phobius"/>
    </source>
</evidence>
<protein>
    <recommendedName>
        <fullName evidence="4">Sporulation protein YpjB</fullName>
    </recommendedName>
</protein>
<reference evidence="2 3" key="1">
    <citation type="submission" date="2017-10" db="EMBL/GenBank/DDBJ databases">
        <title>Bacillus sp. nov., a halophilic bacterium isolated from a Keqin Lake.</title>
        <authorList>
            <person name="Wang H."/>
        </authorList>
    </citation>
    <scope>NUCLEOTIDE SEQUENCE [LARGE SCALE GENOMIC DNA]</scope>
    <source>
        <strain evidence="2 3">KQ-12</strain>
    </source>
</reference>
<dbReference type="Pfam" id="PF09577">
    <property type="entry name" value="Spore_YpjB"/>
    <property type="match status" value="1"/>
</dbReference>
<name>A0A323THZ9_9BACI</name>
<sequence>MGKEKRGWLLIVTILFALLIAASTVNSASEERWTELNHTSDTILQYVKQQHYQEASDLLDTFAQEFLQTNANELGLTMRELQILTETFDEAVYAVTNTALTHNQRVSLVYKLRLLTDVYVHSEEPLWHNMKTSLLTSLKQMQPEDKSNLEVSHEDINEFIAYYDTVKPAWSVALSQEQFQRIHSQVQYLLQMRNQNVSLQEWSQHLERIEQELFHIFDGVDEDEVTDPSFYWLIITVSSAIFSSLSYVGWKKYKGHKTDLLRMKDRGRS</sequence>
<evidence type="ECO:0000313" key="3">
    <source>
        <dbReference type="Proteomes" id="UP000248214"/>
    </source>
</evidence>
<keyword evidence="3" id="KW-1185">Reference proteome</keyword>
<accession>A0A323THZ9</accession>
<evidence type="ECO:0000313" key="2">
    <source>
        <dbReference type="EMBL" id="PYZ94531.1"/>
    </source>
</evidence>
<feature type="transmembrane region" description="Helical" evidence="1">
    <location>
        <begin position="230"/>
        <end position="250"/>
    </location>
</feature>
<dbReference type="RefSeq" id="WP_110608164.1">
    <property type="nucleotide sequence ID" value="NZ_PDOD01000001.1"/>
</dbReference>
<dbReference type="OrthoDB" id="2988195at2"/>
<keyword evidence="1" id="KW-1133">Transmembrane helix</keyword>
<evidence type="ECO:0008006" key="4">
    <source>
        <dbReference type="Google" id="ProtNLM"/>
    </source>
</evidence>
<dbReference type="InterPro" id="IPR014231">
    <property type="entry name" value="Spore_YpjB"/>
</dbReference>
<organism evidence="2 3">
    <name type="scientific">Salipaludibacillus keqinensis</name>
    <dbReference type="NCBI Taxonomy" id="2045207"/>
    <lineage>
        <taxon>Bacteria</taxon>
        <taxon>Bacillati</taxon>
        <taxon>Bacillota</taxon>
        <taxon>Bacilli</taxon>
        <taxon>Bacillales</taxon>
        <taxon>Bacillaceae</taxon>
    </lineage>
</organism>
<proteinExistence type="predicted"/>